<name>A0A0H5QI50_9ZZZZ</name>
<sequence length="212" mass="23839">MKELTQPIGGEAVETGARVRYAANPFWDELMMETKRKRTTLKGEDGPKALVSLGTGQREGVVEVTKVYEVDAERFVKVFTRHLSVFFDLSQNGLRLFEYALSVVAKTHNKDAIHMHPIDADRYHKGMGRKGYSRASFYRGVAELIERGLIAESDITGKYFTNPAIYWNGDRARFITEMKQAPQILGPDDPDPTPGSGTFHEVPFSDDDELGH</sequence>
<evidence type="ECO:0000256" key="1">
    <source>
        <dbReference type="SAM" id="MobiDB-lite"/>
    </source>
</evidence>
<organism evidence="2">
    <name type="scientific">uncultured prokaryote</name>
    <dbReference type="NCBI Taxonomy" id="198431"/>
    <lineage>
        <taxon>unclassified sequences</taxon>
        <taxon>environmental samples</taxon>
    </lineage>
</organism>
<evidence type="ECO:0008006" key="3">
    <source>
        <dbReference type="Google" id="ProtNLM"/>
    </source>
</evidence>
<geneLocation type="plasmid" evidence="2">
    <name>pRGRH0670</name>
</geneLocation>
<evidence type="ECO:0000313" key="2">
    <source>
        <dbReference type="EMBL" id="CRY95567.1"/>
    </source>
</evidence>
<accession>A0A0H5QI50</accession>
<feature type="region of interest" description="Disordered" evidence="1">
    <location>
        <begin position="182"/>
        <end position="212"/>
    </location>
</feature>
<proteinExistence type="predicted"/>
<protein>
    <recommendedName>
        <fullName evidence="3">Plasmid replication protein RepL domain-containing protein</fullName>
    </recommendedName>
</protein>
<keyword evidence="2" id="KW-0614">Plasmid</keyword>
<dbReference type="AlphaFoldDB" id="A0A0H5QI50"/>
<dbReference type="EMBL" id="LN853292">
    <property type="protein sequence ID" value="CRY95567.1"/>
    <property type="molecule type" value="Genomic_DNA"/>
</dbReference>
<reference evidence="2" key="2">
    <citation type="submission" date="2015-07" db="EMBL/GenBank/DDBJ databases">
        <title>Plasmids, circular viruses and viroids from rat gut.</title>
        <authorList>
            <person name="Jorgensen T.J."/>
            <person name="Hansen M.A."/>
            <person name="Xu Z."/>
            <person name="Tabak M.A."/>
            <person name="Sorensen S.J."/>
            <person name="Hansen L.H."/>
        </authorList>
    </citation>
    <scope>NUCLEOTIDE SEQUENCE</scope>
    <source>
        <plasmid evidence="2">pRGRH0670</plasmid>
    </source>
</reference>
<reference evidence="2" key="1">
    <citation type="submission" date="2015-06" db="EMBL/GenBank/DDBJ databases">
        <authorList>
            <person name="Joergensen T."/>
        </authorList>
    </citation>
    <scope>NUCLEOTIDE SEQUENCE</scope>
    <source>
        <plasmid evidence="2">pRGRH0670</plasmid>
    </source>
</reference>